<name>A0ACD3AV82_9AGAR</name>
<keyword evidence="2" id="KW-1185">Reference proteome</keyword>
<organism evidence="1 2">
    <name type="scientific">Pluteus cervinus</name>
    <dbReference type="NCBI Taxonomy" id="181527"/>
    <lineage>
        <taxon>Eukaryota</taxon>
        <taxon>Fungi</taxon>
        <taxon>Dikarya</taxon>
        <taxon>Basidiomycota</taxon>
        <taxon>Agaricomycotina</taxon>
        <taxon>Agaricomycetes</taxon>
        <taxon>Agaricomycetidae</taxon>
        <taxon>Agaricales</taxon>
        <taxon>Pluteineae</taxon>
        <taxon>Pluteaceae</taxon>
        <taxon>Pluteus</taxon>
    </lineage>
</organism>
<reference evidence="1 2" key="1">
    <citation type="journal article" date="2019" name="Nat. Ecol. Evol.">
        <title>Megaphylogeny resolves global patterns of mushroom evolution.</title>
        <authorList>
            <person name="Varga T."/>
            <person name="Krizsan K."/>
            <person name="Foldi C."/>
            <person name="Dima B."/>
            <person name="Sanchez-Garcia M."/>
            <person name="Sanchez-Ramirez S."/>
            <person name="Szollosi G.J."/>
            <person name="Szarkandi J.G."/>
            <person name="Papp V."/>
            <person name="Albert L."/>
            <person name="Andreopoulos W."/>
            <person name="Angelini C."/>
            <person name="Antonin V."/>
            <person name="Barry K.W."/>
            <person name="Bougher N.L."/>
            <person name="Buchanan P."/>
            <person name="Buyck B."/>
            <person name="Bense V."/>
            <person name="Catcheside P."/>
            <person name="Chovatia M."/>
            <person name="Cooper J."/>
            <person name="Damon W."/>
            <person name="Desjardin D."/>
            <person name="Finy P."/>
            <person name="Geml J."/>
            <person name="Haridas S."/>
            <person name="Hughes K."/>
            <person name="Justo A."/>
            <person name="Karasinski D."/>
            <person name="Kautmanova I."/>
            <person name="Kiss B."/>
            <person name="Kocsube S."/>
            <person name="Kotiranta H."/>
            <person name="LaButti K.M."/>
            <person name="Lechner B.E."/>
            <person name="Liimatainen K."/>
            <person name="Lipzen A."/>
            <person name="Lukacs Z."/>
            <person name="Mihaltcheva S."/>
            <person name="Morgado L.N."/>
            <person name="Niskanen T."/>
            <person name="Noordeloos M.E."/>
            <person name="Ohm R.A."/>
            <person name="Ortiz-Santana B."/>
            <person name="Ovrebo C."/>
            <person name="Racz N."/>
            <person name="Riley R."/>
            <person name="Savchenko A."/>
            <person name="Shiryaev A."/>
            <person name="Soop K."/>
            <person name="Spirin V."/>
            <person name="Szebenyi C."/>
            <person name="Tomsovsky M."/>
            <person name="Tulloss R.E."/>
            <person name="Uehling J."/>
            <person name="Grigoriev I.V."/>
            <person name="Vagvolgyi C."/>
            <person name="Papp T."/>
            <person name="Martin F.M."/>
            <person name="Miettinen O."/>
            <person name="Hibbett D.S."/>
            <person name="Nagy L.G."/>
        </authorList>
    </citation>
    <scope>NUCLEOTIDE SEQUENCE [LARGE SCALE GENOMIC DNA]</scope>
    <source>
        <strain evidence="1 2">NL-1719</strain>
    </source>
</reference>
<gene>
    <name evidence="1" type="ORF">BDN72DRAFT_959351</name>
</gene>
<dbReference type="Proteomes" id="UP000308600">
    <property type="component" value="Unassembled WGS sequence"/>
</dbReference>
<evidence type="ECO:0000313" key="2">
    <source>
        <dbReference type="Proteomes" id="UP000308600"/>
    </source>
</evidence>
<proteinExistence type="predicted"/>
<sequence length="600" mass="68651">MSPSPHALAFPDISASARQKIDDEIAHLEARIATLRTTRNTLTSFARLHNEVIQEIFILASGDPMDGLQETEDEEPEDISIGIASLRISWVCRSWRELAHQTSELWNYIDFIHPTWVEAALSRTRNRWLYFSLFLPSNYHDNPDRLASLCLRNLPRICRLYIHSEWDSELDIFTRLSPLWVTPAPLLVDLNLGSVSLPQNLFSGTFPSLRQLSLRNCEFGWEWLPIQANLRSLYISSPVVRISAEELLAKLQGLLSEMEDLALQSVLLPTVLVIPHSLQSTHVRQQLAKLTSLHLMDENASPVNFMLNHFSLPSYLDHLTVVTHEGMDQLGTVEALVSCRGLEKWPVNGLHIILEEESIRIITVLEWNSAATLPSAEDVDEARVLAVPESASHPSKSSYISLTVEMFEDFSDIRHLLDILPLSPIKELNLDGGHLNDYGPHLTDHFDEQGGVERLRINVSYLPTFTGVIYMQNRGIRNITRYDNGPGVPGEEPLDAETEDLCRFVLHFDHLTTLEYYGRYGFMDEDKEELIFARVYYMMLWEWLKWRRTVGLGLKKLVFQNMHIPPREYLRALYDGVVDEVEFGRVEEVTDKSTAIPFNP</sequence>
<protein>
    <submittedName>
        <fullName evidence="1">Uncharacterized protein</fullName>
    </submittedName>
</protein>
<accession>A0ACD3AV82</accession>
<dbReference type="EMBL" id="ML208325">
    <property type="protein sequence ID" value="TFK69745.1"/>
    <property type="molecule type" value="Genomic_DNA"/>
</dbReference>
<evidence type="ECO:0000313" key="1">
    <source>
        <dbReference type="EMBL" id="TFK69745.1"/>
    </source>
</evidence>